<dbReference type="CDD" id="cd00293">
    <property type="entry name" value="USP-like"/>
    <property type="match status" value="2"/>
</dbReference>
<evidence type="ECO:0000259" key="3">
    <source>
        <dbReference type="Pfam" id="PF00582"/>
    </source>
</evidence>
<evidence type="ECO:0000256" key="1">
    <source>
        <dbReference type="ARBA" id="ARBA00008791"/>
    </source>
</evidence>
<reference evidence="4" key="2">
    <citation type="submission" date="2023-01" db="EMBL/GenBank/DDBJ databases">
        <title>Draft genome sequence of Portibacter lacus strain NBRC 108769.</title>
        <authorList>
            <person name="Sun Q."/>
            <person name="Mori K."/>
        </authorList>
    </citation>
    <scope>NUCLEOTIDE SEQUENCE</scope>
    <source>
        <strain evidence="4">NBRC 108769</strain>
    </source>
</reference>
<feature type="domain" description="UspA" evidence="3">
    <location>
        <begin position="144"/>
        <end position="277"/>
    </location>
</feature>
<name>A0AA37WES0_9BACT</name>
<dbReference type="InterPro" id="IPR006015">
    <property type="entry name" value="Universal_stress_UspA"/>
</dbReference>
<dbReference type="SUPFAM" id="SSF52402">
    <property type="entry name" value="Adenine nucleotide alpha hydrolases-like"/>
    <property type="match status" value="2"/>
</dbReference>
<proteinExistence type="inferred from homology"/>
<dbReference type="PRINTS" id="PR01438">
    <property type="entry name" value="UNVRSLSTRESS"/>
</dbReference>
<dbReference type="Gene3D" id="3.40.50.620">
    <property type="entry name" value="HUPs"/>
    <property type="match status" value="2"/>
</dbReference>
<sequence>MKILKNILVAVDFSESSENLLVNSIKFAKKFKSDITLIHVLPNDIGNDKVRVMVEKGAIAQLNEVNERINNEGIKTGNPILEFGSYYDRIVDASDKINANMVIVGSGESSKKGEYRLGTTAEKIIRESNKPVFVINNHQSLDIRNIICPVDFSEESSRALKTAIMISRLFSAKLVILSVYTLFRQSFTKLDPTEINEQRKSDHLEEFNKYIEEFNLVDVDYSIEILGGDPAKKILKAVNKHNSDLLLMGTTGKSGISKMLMGSVTEKVIREVMCSFITLKHEDAITLELESKIQDLENQYATAVELVEKGFFEEAINQYKKCLSINYAHIPSLNGIATVYEKLGDEENANKYKGMVKDISDQIWNLKNEKELDMQSKA</sequence>
<dbReference type="Pfam" id="PF00582">
    <property type="entry name" value="Usp"/>
    <property type="match status" value="2"/>
</dbReference>
<evidence type="ECO:0000313" key="5">
    <source>
        <dbReference type="Proteomes" id="UP001156666"/>
    </source>
</evidence>
<comment type="caution">
    <text evidence="4">The sequence shown here is derived from an EMBL/GenBank/DDBJ whole genome shotgun (WGS) entry which is preliminary data.</text>
</comment>
<dbReference type="Proteomes" id="UP001156666">
    <property type="component" value="Unassembled WGS sequence"/>
</dbReference>
<comment type="similarity">
    <text evidence="1">Belongs to the universal stress protein A family.</text>
</comment>
<dbReference type="InterPro" id="IPR011990">
    <property type="entry name" value="TPR-like_helical_dom_sf"/>
</dbReference>
<accession>A0AA37WES0</accession>
<dbReference type="PANTHER" id="PTHR46268:SF6">
    <property type="entry name" value="UNIVERSAL STRESS PROTEIN UP12"/>
    <property type="match status" value="1"/>
</dbReference>
<evidence type="ECO:0000313" key="4">
    <source>
        <dbReference type="EMBL" id="GLR17667.1"/>
    </source>
</evidence>
<keyword evidence="2" id="KW-0175">Coiled coil</keyword>
<organism evidence="4 5">
    <name type="scientific">Portibacter lacus</name>
    <dbReference type="NCBI Taxonomy" id="1099794"/>
    <lineage>
        <taxon>Bacteria</taxon>
        <taxon>Pseudomonadati</taxon>
        <taxon>Bacteroidota</taxon>
        <taxon>Saprospiria</taxon>
        <taxon>Saprospirales</taxon>
        <taxon>Haliscomenobacteraceae</taxon>
        <taxon>Portibacter</taxon>
    </lineage>
</organism>
<feature type="domain" description="UspA" evidence="3">
    <location>
        <begin position="5"/>
        <end position="135"/>
    </location>
</feature>
<dbReference type="RefSeq" id="WP_235291336.1">
    <property type="nucleotide sequence ID" value="NZ_BSOH01000014.1"/>
</dbReference>
<protein>
    <recommendedName>
        <fullName evidence="3">UspA domain-containing protein</fullName>
    </recommendedName>
</protein>
<keyword evidence="5" id="KW-1185">Reference proteome</keyword>
<dbReference type="Gene3D" id="1.25.40.10">
    <property type="entry name" value="Tetratricopeptide repeat domain"/>
    <property type="match status" value="1"/>
</dbReference>
<dbReference type="InterPro" id="IPR006016">
    <property type="entry name" value="UspA"/>
</dbReference>
<dbReference type="AlphaFoldDB" id="A0AA37WES0"/>
<evidence type="ECO:0000256" key="2">
    <source>
        <dbReference type="SAM" id="Coils"/>
    </source>
</evidence>
<dbReference type="SUPFAM" id="SSF48452">
    <property type="entry name" value="TPR-like"/>
    <property type="match status" value="1"/>
</dbReference>
<dbReference type="PANTHER" id="PTHR46268">
    <property type="entry name" value="STRESS RESPONSE PROTEIN NHAX"/>
    <property type="match status" value="1"/>
</dbReference>
<gene>
    <name evidence="4" type="ORF">GCM10007940_22820</name>
</gene>
<dbReference type="InterPro" id="IPR014729">
    <property type="entry name" value="Rossmann-like_a/b/a_fold"/>
</dbReference>
<dbReference type="EMBL" id="BSOH01000014">
    <property type="protein sequence ID" value="GLR17667.1"/>
    <property type="molecule type" value="Genomic_DNA"/>
</dbReference>
<reference evidence="4" key="1">
    <citation type="journal article" date="2014" name="Int. J. Syst. Evol. Microbiol.">
        <title>Complete genome sequence of Corynebacterium casei LMG S-19264T (=DSM 44701T), isolated from a smear-ripened cheese.</title>
        <authorList>
            <consortium name="US DOE Joint Genome Institute (JGI-PGF)"/>
            <person name="Walter F."/>
            <person name="Albersmeier A."/>
            <person name="Kalinowski J."/>
            <person name="Ruckert C."/>
        </authorList>
    </citation>
    <scope>NUCLEOTIDE SEQUENCE</scope>
    <source>
        <strain evidence="4">NBRC 108769</strain>
    </source>
</reference>
<feature type="coiled-coil region" evidence="2">
    <location>
        <begin position="279"/>
        <end position="306"/>
    </location>
</feature>